<gene>
    <name evidence="11" type="ORF">CSW08_03785</name>
</gene>
<comment type="caution">
    <text evidence="11">The sequence shown here is derived from an EMBL/GenBank/DDBJ whole genome shotgun (WGS) entry which is preliminary data.</text>
</comment>
<dbReference type="InterPro" id="IPR003594">
    <property type="entry name" value="HATPase_dom"/>
</dbReference>
<dbReference type="GO" id="GO:0000155">
    <property type="term" value="F:phosphorelay sensor kinase activity"/>
    <property type="evidence" value="ECO:0007669"/>
    <property type="project" value="InterPro"/>
</dbReference>
<protein>
    <recommendedName>
        <fullName evidence="2">histidine kinase</fullName>
        <ecNumber evidence="2">2.7.13.3</ecNumber>
    </recommendedName>
</protein>
<evidence type="ECO:0000256" key="7">
    <source>
        <dbReference type="SAM" id="Coils"/>
    </source>
</evidence>
<dbReference type="PROSITE" id="PS50109">
    <property type="entry name" value="HIS_KIN"/>
    <property type="match status" value="1"/>
</dbReference>
<dbReference type="PANTHER" id="PTHR42878:SF15">
    <property type="entry name" value="BACTERIOPHYTOCHROME"/>
    <property type="match status" value="1"/>
</dbReference>
<dbReference type="Gene3D" id="1.10.287.130">
    <property type="match status" value="1"/>
</dbReference>
<dbReference type="InterPro" id="IPR004358">
    <property type="entry name" value="Sig_transdc_His_kin-like_C"/>
</dbReference>
<name>A0A2N3HMZ3_9FLAO</name>
<dbReference type="InterPro" id="IPR036890">
    <property type="entry name" value="HATPase_C_sf"/>
</dbReference>
<dbReference type="CDD" id="cd00082">
    <property type="entry name" value="HisKA"/>
    <property type="match status" value="1"/>
</dbReference>
<dbReference type="Pfam" id="PF00989">
    <property type="entry name" value="PAS"/>
    <property type="match status" value="1"/>
</dbReference>
<evidence type="ECO:0000256" key="2">
    <source>
        <dbReference type="ARBA" id="ARBA00012438"/>
    </source>
</evidence>
<evidence type="ECO:0000259" key="9">
    <source>
        <dbReference type="PROSITE" id="PS50112"/>
    </source>
</evidence>
<feature type="domain" description="PAS" evidence="9">
    <location>
        <begin position="38"/>
        <end position="108"/>
    </location>
</feature>
<dbReference type="InterPro" id="IPR036097">
    <property type="entry name" value="HisK_dim/P_sf"/>
</dbReference>
<dbReference type="InterPro" id="IPR035965">
    <property type="entry name" value="PAS-like_dom_sf"/>
</dbReference>
<dbReference type="EMBL" id="PJEO01000014">
    <property type="protein sequence ID" value="PKQ46292.1"/>
    <property type="molecule type" value="Genomic_DNA"/>
</dbReference>
<dbReference type="Gene3D" id="3.30.565.10">
    <property type="entry name" value="Histidine kinase-like ATPase, C-terminal domain"/>
    <property type="match status" value="1"/>
</dbReference>
<dbReference type="EC" id="2.7.13.3" evidence="2"/>
<keyword evidence="5" id="KW-0418">Kinase</keyword>
<feature type="domain" description="PAC" evidence="10">
    <location>
        <begin position="110"/>
        <end position="162"/>
    </location>
</feature>
<dbReference type="AlphaFoldDB" id="A0A2N3HMZ3"/>
<dbReference type="Proteomes" id="UP000233435">
    <property type="component" value="Unassembled WGS sequence"/>
</dbReference>
<dbReference type="Gene3D" id="3.30.450.20">
    <property type="entry name" value="PAS domain"/>
    <property type="match status" value="2"/>
</dbReference>
<dbReference type="SUPFAM" id="SSF47384">
    <property type="entry name" value="Homodimeric domain of signal transducing histidine kinase"/>
    <property type="match status" value="1"/>
</dbReference>
<dbReference type="PROSITE" id="PS50113">
    <property type="entry name" value="PAC"/>
    <property type="match status" value="2"/>
</dbReference>
<dbReference type="GO" id="GO:0030295">
    <property type="term" value="F:protein kinase activator activity"/>
    <property type="evidence" value="ECO:0007669"/>
    <property type="project" value="TreeGrafter"/>
</dbReference>
<comment type="catalytic activity">
    <reaction evidence="1">
        <text>ATP + protein L-histidine = ADP + protein N-phospho-L-histidine.</text>
        <dbReference type="EC" id="2.7.13.3"/>
    </reaction>
</comment>
<feature type="domain" description="PAC" evidence="10">
    <location>
        <begin position="1"/>
        <end position="37"/>
    </location>
</feature>
<keyword evidence="7" id="KW-0175">Coiled coil</keyword>
<dbReference type="GO" id="GO:0016020">
    <property type="term" value="C:membrane"/>
    <property type="evidence" value="ECO:0007669"/>
    <property type="project" value="UniProtKB-SubCell"/>
</dbReference>
<dbReference type="NCBIfam" id="TIGR00229">
    <property type="entry name" value="sensory_box"/>
    <property type="match status" value="1"/>
</dbReference>
<dbReference type="GO" id="GO:0007234">
    <property type="term" value="P:osmosensory signaling via phosphorelay pathway"/>
    <property type="evidence" value="ECO:0007669"/>
    <property type="project" value="TreeGrafter"/>
</dbReference>
<evidence type="ECO:0000256" key="3">
    <source>
        <dbReference type="ARBA" id="ARBA00022553"/>
    </source>
</evidence>
<dbReference type="SUPFAM" id="SSF55785">
    <property type="entry name" value="PYP-like sensor domain (PAS domain)"/>
    <property type="match status" value="1"/>
</dbReference>
<dbReference type="InterPro" id="IPR005467">
    <property type="entry name" value="His_kinase_dom"/>
</dbReference>
<organism evidence="11 12">
    <name type="scientific">Confluentibacter flavum</name>
    <dbReference type="NCBI Taxonomy" id="1909700"/>
    <lineage>
        <taxon>Bacteria</taxon>
        <taxon>Pseudomonadati</taxon>
        <taxon>Bacteroidota</taxon>
        <taxon>Flavobacteriia</taxon>
        <taxon>Flavobacteriales</taxon>
        <taxon>Flavobacteriaceae</taxon>
        <taxon>Confluentibacter</taxon>
    </lineage>
</organism>
<dbReference type="InterPro" id="IPR050351">
    <property type="entry name" value="BphY/WalK/GraS-like"/>
</dbReference>
<proteinExistence type="predicted"/>
<dbReference type="PANTHER" id="PTHR42878">
    <property type="entry name" value="TWO-COMPONENT HISTIDINE KINASE"/>
    <property type="match status" value="1"/>
</dbReference>
<dbReference type="InterPro" id="IPR000700">
    <property type="entry name" value="PAS-assoc_C"/>
</dbReference>
<feature type="coiled-coil region" evidence="7">
    <location>
        <begin position="153"/>
        <end position="180"/>
    </location>
</feature>
<keyword evidence="3" id="KW-0597">Phosphoprotein</keyword>
<dbReference type="OrthoDB" id="9811889at2"/>
<keyword evidence="6" id="KW-0472">Membrane</keyword>
<evidence type="ECO:0000259" key="10">
    <source>
        <dbReference type="PROSITE" id="PS50113"/>
    </source>
</evidence>
<dbReference type="Pfam" id="PF02518">
    <property type="entry name" value="HATPase_c"/>
    <property type="match status" value="1"/>
</dbReference>
<evidence type="ECO:0000259" key="8">
    <source>
        <dbReference type="PROSITE" id="PS50109"/>
    </source>
</evidence>
<dbReference type="SMART" id="SM00387">
    <property type="entry name" value="HATPase_c"/>
    <property type="match status" value="1"/>
</dbReference>
<dbReference type="InterPro" id="IPR013767">
    <property type="entry name" value="PAS_fold"/>
</dbReference>
<sequence length="423" mass="48223">MVPHPVPFLNSSGRVTGAVNVLIDITESKKAEKILRENEKKYRQIVETAQEGIWVIDENNKTTFVNNKLCEILGYTQEEMLGEDIYFFMDEDTRKIAEQLMQKKIKGYTNQIQFKYTSKCGKDVWTHLSTNPLFDDAGNYKGGLAMVTDITERKNTDEKLGDLIKELAHQNEENERKAAELCYSNKELVKTNKELDSFVYSVSHDLRSPLTSILGLVSCIEEDSKEPDTLEQVKMIRTSINRLDGFIKNILNYSQNNRIGLETQNIPLNKTLHDIVDSVRNIKEANGISFEIAIDEQHPFYSDWQRFNTVLENLVSNAIKYHTNEVSGRYLKFTGTSNKDELNLSISDNGMGIDPKFHNKIFEMFYRLPGNTVGSGIGLYIVKETLDKMQGTIKIESEKGIGTTFNISLKNLKDDDRSTIPSI</sequence>
<dbReference type="Pfam" id="PF00512">
    <property type="entry name" value="HisKA"/>
    <property type="match status" value="1"/>
</dbReference>
<dbReference type="CDD" id="cd00130">
    <property type="entry name" value="PAS"/>
    <property type="match status" value="1"/>
</dbReference>
<dbReference type="InterPro" id="IPR003661">
    <property type="entry name" value="HisK_dim/P_dom"/>
</dbReference>
<evidence type="ECO:0000256" key="5">
    <source>
        <dbReference type="ARBA" id="ARBA00022777"/>
    </source>
</evidence>
<dbReference type="CDD" id="cd00075">
    <property type="entry name" value="HATPase"/>
    <property type="match status" value="1"/>
</dbReference>
<evidence type="ECO:0000256" key="4">
    <source>
        <dbReference type="ARBA" id="ARBA00022679"/>
    </source>
</evidence>
<evidence type="ECO:0000256" key="1">
    <source>
        <dbReference type="ARBA" id="ARBA00000085"/>
    </source>
</evidence>
<keyword evidence="4" id="KW-0808">Transferase</keyword>
<evidence type="ECO:0000256" key="6">
    <source>
        <dbReference type="ARBA" id="ARBA00023136"/>
    </source>
</evidence>
<keyword evidence="12" id="KW-1185">Reference proteome</keyword>
<feature type="domain" description="Histidine kinase" evidence="8">
    <location>
        <begin position="201"/>
        <end position="413"/>
    </location>
</feature>
<evidence type="ECO:0000313" key="12">
    <source>
        <dbReference type="Proteomes" id="UP000233435"/>
    </source>
</evidence>
<dbReference type="PROSITE" id="PS50112">
    <property type="entry name" value="PAS"/>
    <property type="match status" value="1"/>
</dbReference>
<dbReference type="SUPFAM" id="SSF55874">
    <property type="entry name" value="ATPase domain of HSP90 chaperone/DNA topoisomerase II/histidine kinase"/>
    <property type="match status" value="1"/>
</dbReference>
<reference evidence="11 12" key="1">
    <citation type="submission" date="2017-12" db="EMBL/GenBank/DDBJ databases">
        <title>Confluentibacter flavum sp. nov., isolated from the saline lake.</title>
        <authorList>
            <person name="Yu L."/>
        </authorList>
    </citation>
    <scope>NUCLEOTIDE SEQUENCE [LARGE SCALE GENOMIC DNA]</scope>
    <source>
        <strain evidence="11 12">3B</strain>
    </source>
</reference>
<dbReference type="GO" id="GO:0000156">
    <property type="term" value="F:phosphorelay response regulator activity"/>
    <property type="evidence" value="ECO:0007669"/>
    <property type="project" value="TreeGrafter"/>
</dbReference>
<evidence type="ECO:0000313" key="11">
    <source>
        <dbReference type="EMBL" id="PKQ46292.1"/>
    </source>
</evidence>
<dbReference type="SMART" id="SM00091">
    <property type="entry name" value="PAS"/>
    <property type="match status" value="1"/>
</dbReference>
<accession>A0A2N3HMZ3</accession>
<dbReference type="InterPro" id="IPR000014">
    <property type="entry name" value="PAS"/>
</dbReference>
<dbReference type="GO" id="GO:0006355">
    <property type="term" value="P:regulation of DNA-templated transcription"/>
    <property type="evidence" value="ECO:0007669"/>
    <property type="project" value="InterPro"/>
</dbReference>
<dbReference type="SMART" id="SM00388">
    <property type="entry name" value="HisKA"/>
    <property type="match status" value="1"/>
</dbReference>
<dbReference type="PRINTS" id="PR00344">
    <property type="entry name" value="BCTRLSENSOR"/>
</dbReference>